<keyword evidence="2" id="KW-0238">DNA-binding</keyword>
<dbReference type="SMART" id="SM00421">
    <property type="entry name" value="HTH_LUXR"/>
    <property type="match status" value="1"/>
</dbReference>
<proteinExistence type="predicted"/>
<organism evidence="5 6">
    <name type="scientific">Cellulomonas triticagri</name>
    <dbReference type="NCBI Taxonomy" id="2483352"/>
    <lineage>
        <taxon>Bacteria</taxon>
        <taxon>Bacillati</taxon>
        <taxon>Actinomycetota</taxon>
        <taxon>Actinomycetes</taxon>
        <taxon>Micrococcales</taxon>
        <taxon>Cellulomonadaceae</taxon>
        <taxon>Cellulomonas</taxon>
    </lineage>
</organism>
<dbReference type="InterPro" id="IPR011990">
    <property type="entry name" value="TPR-like_helical_dom_sf"/>
</dbReference>
<evidence type="ECO:0000259" key="4">
    <source>
        <dbReference type="PROSITE" id="PS50043"/>
    </source>
</evidence>
<dbReference type="RefSeq" id="WP_233571804.1">
    <property type="nucleotide sequence ID" value="NZ_RFFI01000115.1"/>
</dbReference>
<dbReference type="PRINTS" id="PR00038">
    <property type="entry name" value="HTHLUXR"/>
</dbReference>
<dbReference type="PROSITE" id="PS50043">
    <property type="entry name" value="HTH_LUXR_2"/>
    <property type="match status" value="1"/>
</dbReference>
<feature type="non-terminal residue" evidence="5">
    <location>
        <position position="1"/>
    </location>
</feature>
<dbReference type="GO" id="GO:0003677">
    <property type="term" value="F:DNA binding"/>
    <property type="evidence" value="ECO:0007669"/>
    <property type="project" value="UniProtKB-KW"/>
</dbReference>
<feature type="domain" description="HTH luxR-type" evidence="4">
    <location>
        <begin position="444"/>
        <end position="509"/>
    </location>
</feature>
<dbReference type="PANTHER" id="PTHR44688:SF25">
    <property type="entry name" value="HTH LUXR-TYPE DOMAIN-CONTAINING PROTEIN"/>
    <property type="match status" value="1"/>
</dbReference>
<dbReference type="PANTHER" id="PTHR44688">
    <property type="entry name" value="DNA-BINDING TRANSCRIPTIONAL ACTIVATOR DEVR_DOSR"/>
    <property type="match status" value="1"/>
</dbReference>
<evidence type="ECO:0000256" key="3">
    <source>
        <dbReference type="ARBA" id="ARBA00023163"/>
    </source>
</evidence>
<dbReference type="Pfam" id="PF00196">
    <property type="entry name" value="GerE"/>
    <property type="match status" value="1"/>
</dbReference>
<keyword evidence="3" id="KW-0804">Transcription</keyword>
<sequence length="511" mass="54009">AAQRAHRVTAEHLRRRDPAAAITHALAGGDPALAARVLGAHWPDLLVAGEVGTIERMRDRIPAPFDCDPDVLLALAAARAVDEPGDGPGGEDRSVAAVIDLVRHLLVLRRPDDASWLRGAALVDASDLPDTARAVGQYLVGRAELLRPGGEGAAAGRLEQASALARSRGWPALDIACRAERSWALVRAGDLRGGALHAEAAVTDAREHGWCGSSTVAAAHLARGTVAYWRDRLDEAATALTEAADAATGTRPDLLLQVAAVTALVRLAQGDADGLARAHALLADFPPDLVDGDAARAVLRFVAAMEAEARGDLTTALADLAVPEGSPRTAVLVWQAEAQRRSNDPEAAWGRIAEAEVQGGLPAHVRVALHATEALLLADQGLVPAAHTALERALDDAAPLGLVRPLRRRAADLHDLLSAHLEWGGAHDELVARLLVAEQRCPAPRASAWELTEREREVLGCLRSSLTSEEIAASLFVSVNTVKTHMRAIYRKLGADGRRQAVRTAVQRGLL</sequence>
<dbReference type="SUPFAM" id="SSF46894">
    <property type="entry name" value="C-terminal effector domain of the bipartite response regulators"/>
    <property type="match status" value="1"/>
</dbReference>
<evidence type="ECO:0000313" key="6">
    <source>
        <dbReference type="Proteomes" id="UP000269289"/>
    </source>
</evidence>
<evidence type="ECO:0000313" key="5">
    <source>
        <dbReference type="EMBL" id="RMI05046.1"/>
    </source>
</evidence>
<evidence type="ECO:0000256" key="1">
    <source>
        <dbReference type="ARBA" id="ARBA00023015"/>
    </source>
</evidence>
<dbReference type="GO" id="GO:0006355">
    <property type="term" value="P:regulation of DNA-templated transcription"/>
    <property type="evidence" value="ECO:0007669"/>
    <property type="project" value="InterPro"/>
</dbReference>
<dbReference type="Proteomes" id="UP000269289">
    <property type="component" value="Unassembled WGS sequence"/>
</dbReference>
<comment type="caution">
    <text evidence="5">The sequence shown here is derived from an EMBL/GenBank/DDBJ whole genome shotgun (WGS) entry which is preliminary data.</text>
</comment>
<protein>
    <submittedName>
        <fullName evidence="5">LuxR family transcriptional regulator</fullName>
    </submittedName>
</protein>
<dbReference type="InterPro" id="IPR000792">
    <property type="entry name" value="Tscrpt_reg_LuxR_C"/>
</dbReference>
<keyword evidence="1" id="KW-0805">Transcription regulation</keyword>
<dbReference type="Gene3D" id="1.25.40.10">
    <property type="entry name" value="Tetratricopeptide repeat domain"/>
    <property type="match status" value="1"/>
</dbReference>
<accession>A0A3M2IZ16</accession>
<dbReference type="EMBL" id="RFFI01000115">
    <property type="protein sequence ID" value="RMI05046.1"/>
    <property type="molecule type" value="Genomic_DNA"/>
</dbReference>
<dbReference type="CDD" id="cd06170">
    <property type="entry name" value="LuxR_C_like"/>
    <property type="match status" value="1"/>
</dbReference>
<reference evidence="5 6" key="1">
    <citation type="submission" date="2018-10" db="EMBL/GenBank/DDBJ databases">
        <title>Isolation, diversity and antifungal activity of actinobacteria from wheat.</title>
        <authorList>
            <person name="Han C."/>
        </authorList>
    </citation>
    <scope>NUCLEOTIDE SEQUENCE [LARGE SCALE GENOMIC DNA]</scope>
    <source>
        <strain evidence="5 6">NEAU-YY56</strain>
    </source>
</reference>
<name>A0A3M2IZ16_9CELL</name>
<dbReference type="Gene3D" id="1.10.10.10">
    <property type="entry name" value="Winged helix-like DNA-binding domain superfamily/Winged helix DNA-binding domain"/>
    <property type="match status" value="1"/>
</dbReference>
<dbReference type="InterPro" id="IPR036388">
    <property type="entry name" value="WH-like_DNA-bd_sf"/>
</dbReference>
<keyword evidence="6" id="KW-1185">Reference proteome</keyword>
<evidence type="ECO:0000256" key="2">
    <source>
        <dbReference type="ARBA" id="ARBA00023125"/>
    </source>
</evidence>
<dbReference type="InterPro" id="IPR016032">
    <property type="entry name" value="Sig_transdc_resp-reg_C-effctor"/>
</dbReference>
<dbReference type="AlphaFoldDB" id="A0A3M2IZ16"/>
<gene>
    <name evidence="5" type="ORF">EBM89_16695</name>
</gene>